<dbReference type="AlphaFoldDB" id="A0A5J9WG06"/>
<gene>
    <name evidence="4" type="ORF">EJB05_06457</name>
</gene>
<feature type="non-terminal residue" evidence="4">
    <location>
        <position position="1"/>
    </location>
</feature>
<dbReference type="SUPFAM" id="SSF48113">
    <property type="entry name" value="Heme-dependent peroxidases"/>
    <property type="match status" value="1"/>
</dbReference>
<evidence type="ECO:0000256" key="1">
    <source>
        <dbReference type="ARBA" id="ARBA00022837"/>
    </source>
</evidence>
<keyword evidence="1" id="KW-0106">Calcium</keyword>
<accession>A0A5J9WG06</accession>
<sequence length="79" mass="8518">MDSDDPTVVHDVVMPNEMDNQYYKIVLSCTVLFTSDAALMTLPETAKMVMDNASIPGPGGGRTALYALVVLALLRSDVQ</sequence>
<evidence type="ECO:0000259" key="3">
    <source>
        <dbReference type="Pfam" id="PF00141"/>
    </source>
</evidence>
<feature type="domain" description="Plant heme peroxidase family profile" evidence="3">
    <location>
        <begin position="6"/>
        <end position="53"/>
    </location>
</feature>
<dbReference type="InterPro" id="IPR010255">
    <property type="entry name" value="Haem_peroxidase_sf"/>
</dbReference>
<name>A0A5J9WG06_9POAL</name>
<evidence type="ECO:0000256" key="2">
    <source>
        <dbReference type="RuleBase" id="RU004241"/>
    </source>
</evidence>
<keyword evidence="5" id="KW-1185">Reference proteome</keyword>
<comment type="similarity">
    <text evidence="2">Belongs to the peroxidase family.</text>
</comment>
<dbReference type="GO" id="GO:0004601">
    <property type="term" value="F:peroxidase activity"/>
    <property type="evidence" value="ECO:0007669"/>
    <property type="project" value="InterPro"/>
</dbReference>
<protein>
    <recommendedName>
        <fullName evidence="3">Plant heme peroxidase family profile domain-containing protein</fullName>
    </recommendedName>
</protein>
<evidence type="ECO:0000313" key="4">
    <source>
        <dbReference type="EMBL" id="TVU46885.1"/>
    </source>
</evidence>
<dbReference type="Gene3D" id="1.10.420.10">
    <property type="entry name" value="Peroxidase, domain 2"/>
    <property type="match status" value="1"/>
</dbReference>
<comment type="caution">
    <text evidence="4">The sequence shown here is derived from an EMBL/GenBank/DDBJ whole genome shotgun (WGS) entry which is preliminary data.</text>
</comment>
<dbReference type="OrthoDB" id="652522at2759"/>
<organism evidence="4 5">
    <name type="scientific">Eragrostis curvula</name>
    <name type="common">weeping love grass</name>
    <dbReference type="NCBI Taxonomy" id="38414"/>
    <lineage>
        <taxon>Eukaryota</taxon>
        <taxon>Viridiplantae</taxon>
        <taxon>Streptophyta</taxon>
        <taxon>Embryophyta</taxon>
        <taxon>Tracheophyta</taxon>
        <taxon>Spermatophyta</taxon>
        <taxon>Magnoliopsida</taxon>
        <taxon>Liliopsida</taxon>
        <taxon>Poales</taxon>
        <taxon>Poaceae</taxon>
        <taxon>PACMAD clade</taxon>
        <taxon>Chloridoideae</taxon>
        <taxon>Eragrostideae</taxon>
        <taxon>Eragrostidinae</taxon>
        <taxon>Eragrostis</taxon>
    </lineage>
</organism>
<dbReference type="EMBL" id="RWGY01000004">
    <property type="protein sequence ID" value="TVU46885.1"/>
    <property type="molecule type" value="Genomic_DNA"/>
</dbReference>
<dbReference type="GO" id="GO:0006979">
    <property type="term" value="P:response to oxidative stress"/>
    <property type="evidence" value="ECO:0007669"/>
    <property type="project" value="InterPro"/>
</dbReference>
<dbReference type="Proteomes" id="UP000324897">
    <property type="component" value="Chromosome 5"/>
</dbReference>
<reference evidence="4 5" key="1">
    <citation type="journal article" date="2019" name="Sci. Rep.">
        <title>A high-quality genome of Eragrostis curvula grass provides insights into Poaceae evolution and supports new strategies to enhance forage quality.</title>
        <authorList>
            <person name="Carballo J."/>
            <person name="Santos B.A.C.M."/>
            <person name="Zappacosta D."/>
            <person name="Garbus I."/>
            <person name="Selva J.P."/>
            <person name="Gallo C.A."/>
            <person name="Diaz A."/>
            <person name="Albertini E."/>
            <person name="Caccamo M."/>
            <person name="Echenique V."/>
        </authorList>
    </citation>
    <scope>NUCLEOTIDE SEQUENCE [LARGE SCALE GENOMIC DNA]</scope>
    <source>
        <strain evidence="5">cv. Victoria</strain>
        <tissue evidence="4">Leaf</tissue>
    </source>
</reference>
<dbReference type="GO" id="GO:0020037">
    <property type="term" value="F:heme binding"/>
    <property type="evidence" value="ECO:0007669"/>
    <property type="project" value="InterPro"/>
</dbReference>
<proteinExistence type="inferred from homology"/>
<dbReference type="Gramene" id="TVU46885">
    <property type="protein sequence ID" value="TVU46885"/>
    <property type="gene ID" value="EJB05_06457"/>
</dbReference>
<dbReference type="Pfam" id="PF00141">
    <property type="entry name" value="peroxidase"/>
    <property type="match status" value="1"/>
</dbReference>
<evidence type="ECO:0000313" key="5">
    <source>
        <dbReference type="Proteomes" id="UP000324897"/>
    </source>
</evidence>
<dbReference type="InterPro" id="IPR002016">
    <property type="entry name" value="Haem_peroxidase"/>
</dbReference>